<name>A0A7H0FVY5_9GAMM</name>
<feature type="transmembrane region" description="Helical" evidence="1">
    <location>
        <begin position="90"/>
        <end position="110"/>
    </location>
</feature>
<feature type="transmembrane region" description="Helical" evidence="1">
    <location>
        <begin position="6"/>
        <end position="24"/>
    </location>
</feature>
<keyword evidence="3" id="KW-1185">Reference proteome</keyword>
<evidence type="ECO:0000313" key="2">
    <source>
        <dbReference type="EMBL" id="QNP40201.1"/>
    </source>
</evidence>
<keyword evidence="1" id="KW-0812">Transmembrane</keyword>
<sequence length="118" mass="13003">MSYGEAGFLLGALPGAAMVVRNMWYGRSLQKRVEAVAWKEHAWNDTLNRSEKRFLMSDPGPYIGPNDSPEMVKAKRELLAALPGFRRRHWICGGIMFAGALFGVLAGTAIDWHIAGVA</sequence>
<proteinExistence type="predicted"/>
<dbReference type="RefSeq" id="WP_187711644.1">
    <property type="nucleotide sequence ID" value="NZ_CP060820.1"/>
</dbReference>
<keyword evidence="1" id="KW-1133">Transmembrane helix</keyword>
<dbReference type="AlphaFoldDB" id="A0A7H0FVY5"/>
<accession>A0A7H0FVY5</accession>
<evidence type="ECO:0000313" key="3">
    <source>
        <dbReference type="Proteomes" id="UP000516018"/>
    </source>
</evidence>
<evidence type="ECO:0000256" key="1">
    <source>
        <dbReference type="SAM" id="Phobius"/>
    </source>
</evidence>
<reference evidence="2 3" key="1">
    <citation type="submission" date="2020-08" db="EMBL/GenBank/DDBJ databases">
        <title>Lysobacter sp. II4 sp. nov., isolated from soil.</title>
        <authorList>
            <person name="Woo C.Y."/>
            <person name="Kim J."/>
        </authorList>
    </citation>
    <scope>NUCLEOTIDE SEQUENCE [LARGE SCALE GENOMIC DNA]</scope>
    <source>
        <strain evidence="2 3">II4</strain>
    </source>
</reference>
<dbReference type="Proteomes" id="UP000516018">
    <property type="component" value="Chromosome"/>
</dbReference>
<organism evidence="2 3">
    <name type="scientific">Agrilutibacter terrestris</name>
    <dbReference type="NCBI Taxonomy" id="2865112"/>
    <lineage>
        <taxon>Bacteria</taxon>
        <taxon>Pseudomonadati</taxon>
        <taxon>Pseudomonadota</taxon>
        <taxon>Gammaproteobacteria</taxon>
        <taxon>Lysobacterales</taxon>
        <taxon>Lysobacteraceae</taxon>
        <taxon>Agrilutibacter</taxon>
    </lineage>
</organism>
<protein>
    <submittedName>
        <fullName evidence="2">Uncharacterized protein</fullName>
    </submittedName>
</protein>
<gene>
    <name evidence="2" type="ORF">H8B22_11990</name>
</gene>
<keyword evidence="1" id="KW-0472">Membrane</keyword>
<dbReference type="EMBL" id="CP060820">
    <property type="protein sequence ID" value="QNP40201.1"/>
    <property type="molecule type" value="Genomic_DNA"/>
</dbReference>
<dbReference type="KEGG" id="lsx:H8B22_11990"/>